<feature type="transmembrane region" description="Helical" evidence="10">
    <location>
        <begin position="431"/>
        <end position="451"/>
    </location>
</feature>
<keyword evidence="8 10" id="KW-0472">Membrane</keyword>
<feature type="transmembrane region" description="Helical" evidence="10">
    <location>
        <begin position="799"/>
        <end position="820"/>
    </location>
</feature>
<dbReference type="InterPro" id="IPR005828">
    <property type="entry name" value="MFS_sugar_transport-like"/>
</dbReference>
<evidence type="ECO:0000259" key="11">
    <source>
        <dbReference type="PROSITE" id="PS50850"/>
    </source>
</evidence>
<feature type="transmembrane region" description="Helical" evidence="10">
    <location>
        <begin position="364"/>
        <end position="382"/>
    </location>
</feature>
<dbReference type="Proteomes" id="UP001370490">
    <property type="component" value="Unassembled WGS sequence"/>
</dbReference>
<name>A0AAN8ZQU1_9MAGN</name>
<keyword evidence="7 10" id="KW-1133">Transmembrane helix</keyword>
<comment type="subcellular location">
    <subcellularLocation>
        <location evidence="1">Membrane</location>
        <topology evidence="1">Multi-pass membrane protein</topology>
    </subcellularLocation>
</comment>
<dbReference type="CDD" id="cd17437">
    <property type="entry name" value="MFS_PLT"/>
    <property type="match status" value="1"/>
</dbReference>
<evidence type="ECO:0000256" key="1">
    <source>
        <dbReference type="ARBA" id="ARBA00004141"/>
    </source>
</evidence>
<comment type="caution">
    <text evidence="12">The sequence shown here is derived from an EMBL/GenBank/DDBJ whole genome shotgun (WGS) entry which is preliminary data.</text>
</comment>
<feature type="domain" description="Major facilitator superfamily (MFS) profile" evidence="11">
    <location>
        <begin position="479"/>
        <end position="953"/>
    </location>
</feature>
<feature type="transmembrane region" description="Helical" evidence="10">
    <location>
        <begin position="572"/>
        <end position="590"/>
    </location>
</feature>
<evidence type="ECO:0000256" key="6">
    <source>
        <dbReference type="ARBA" id="ARBA00022847"/>
    </source>
</evidence>
<protein>
    <submittedName>
        <fullName evidence="12">Major facilitator, sugar transporter-like</fullName>
    </submittedName>
</protein>
<dbReference type="PRINTS" id="PR00171">
    <property type="entry name" value="SUGRTRNSPORT"/>
</dbReference>
<evidence type="ECO:0000256" key="3">
    <source>
        <dbReference type="ARBA" id="ARBA00022448"/>
    </source>
</evidence>
<keyword evidence="13" id="KW-1185">Reference proteome</keyword>
<feature type="transmembrane region" description="Helical" evidence="10">
    <location>
        <begin position="73"/>
        <end position="92"/>
    </location>
</feature>
<gene>
    <name evidence="12" type="ORF">RJ641_013761</name>
</gene>
<evidence type="ECO:0000313" key="12">
    <source>
        <dbReference type="EMBL" id="KAK6946217.1"/>
    </source>
</evidence>
<feature type="transmembrane region" description="Helical" evidence="10">
    <location>
        <begin position="543"/>
        <end position="560"/>
    </location>
</feature>
<dbReference type="InterPro" id="IPR044776">
    <property type="entry name" value="PLT1-6"/>
</dbReference>
<dbReference type="Gene3D" id="1.20.1250.20">
    <property type="entry name" value="MFS general substrate transporter like domains"/>
    <property type="match status" value="2"/>
</dbReference>
<dbReference type="InterPro" id="IPR020846">
    <property type="entry name" value="MFS_dom"/>
</dbReference>
<dbReference type="PANTHER" id="PTHR23500">
    <property type="entry name" value="SOLUTE CARRIER FAMILY 2, FACILITATED GLUCOSE TRANSPORTER"/>
    <property type="match status" value="1"/>
</dbReference>
<feature type="transmembrane region" description="Helical" evidence="10">
    <location>
        <begin position="628"/>
        <end position="646"/>
    </location>
</feature>
<dbReference type="InterPro" id="IPR005829">
    <property type="entry name" value="Sugar_transporter_CS"/>
</dbReference>
<feature type="transmembrane region" description="Helical" evidence="10">
    <location>
        <begin position="104"/>
        <end position="126"/>
    </location>
</feature>
<dbReference type="SUPFAM" id="SSF103473">
    <property type="entry name" value="MFS general substrate transporter"/>
    <property type="match status" value="2"/>
</dbReference>
<feature type="transmembrane region" description="Helical" evidence="10">
    <location>
        <begin position="857"/>
        <end position="886"/>
    </location>
</feature>
<feature type="transmembrane region" description="Helical" evidence="10">
    <location>
        <begin position="832"/>
        <end position="850"/>
    </location>
</feature>
<dbReference type="NCBIfam" id="TIGR00879">
    <property type="entry name" value="SP"/>
    <property type="match status" value="2"/>
</dbReference>
<feature type="transmembrane region" description="Helical" evidence="10">
    <location>
        <begin position="160"/>
        <end position="178"/>
    </location>
</feature>
<dbReference type="PANTHER" id="PTHR23500:SF424">
    <property type="entry name" value="POLYOL TRANSPORTER 5"/>
    <property type="match status" value="1"/>
</dbReference>
<feature type="transmembrane region" description="Helical" evidence="10">
    <location>
        <begin position="658"/>
        <end position="681"/>
    </location>
</feature>
<dbReference type="PROSITE" id="PS00217">
    <property type="entry name" value="SUGAR_TRANSPORT_2"/>
    <property type="match status" value="2"/>
</dbReference>
<dbReference type="PROSITE" id="PS00216">
    <property type="entry name" value="SUGAR_TRANSPORT_1"/>
    <property type="match status" value="2"/>
</dbReference>
<keyword evidence="6" id="KW-0769">Symport</keyword>
<feature type="transmembrane region" description="Helical" evidence="10">
    <location>
        <begin position="924"/>
        <end position="949"/>
    </location>
</feature>
<feature type="transmembrane region" description="Helical" evidence="10">
    <location>
        <begin position="389"/>
        <end position="411"/>
    </location>
</feature>
<evidence type="ECO:0000313" key="13">
    <source>
        <dbReference type="Proteomes" id="UP001370490"/>
    </source>
</evidence>
<keyword evidence="5 10" id="KW-0812">Transmembrane</keyword>
<feature type="region of interest" description="Disordered" evidence="9">
    <location>
        <begin position="1"/>
        <end position="24"/>
    </location>
</feature>
<feature type="transmembrane region" description="Helical" evidence="10">
    <location>
        <begin position="132"/>
        <end position="148"/>
    </location>
</feature>
<evidence type="ECO:0000256" key="7">
    <source>
        <dbReference type="ARBA" id="ARBA00022989"/>
    </source>
</evidence>
<dbReference type="EMBL" id="JBAMMX010000002">
    <property type="protein sequence ID" value="KAK6946217.1"/>
    <property type="molecule type" value="Genomic_DNA"/>
</dbReference>
<evidence type="ECO:0000256" key="8">
    <source>
        <dbReference type="ARBA" id="ARBA00023136"/>
    </source>
</evidence>
<evidence type="ECO:0000256" key="5">
    <source>
        <dbReference type="ARBA" id="ARBA00022692"/>
    </source>
</evidence>
<feature type="domain" description="Major facilitator superfamily (MFS) profile" evidence="11">
    <location>
        <begin position="37"/>
        <end position="485"/>
    </location>
</feature>
<sequence>MDGQKAVANGVSGQTQKSLADFDPPKKAPTNKYALGCAILASLSSILLGYDIGVMSGAQIYIQEDLHISDTQVEILVGILNLFSLVGSLAAGRTSDWLGRRNTIVFAAAIFFTGALLMGFATTYAFLMVGRFVAGVGVGYALMIAPVYTAEVSPASTRGFLVSFPEVFINGGILLGYVSNYGFSKLPVHLSWRFMLGIGVVPSIFLAVGVLAMPESPRWLVMQGRLGDAKKVLNKTSDSKEEAEFRLADIKAAAHIPLDCQDDVIAVPKRVSHGSDVWKELLVHPTPSVRHILIAAIGIHFFQQASGIDAVVLYSPKIFEKAGIKSDNQKLLATIAVGFVKTLFILVATFLLDRIGRRRLLLTSVGGMIASLATLGIALTVIDHSDTKLMWAVGLCICMVLAYVATFSIGMGPITWVYSSEIFPLKLRAQGTSLGVVTNRVISGTVSMSFISLYKAITIGGSFFLYAGIASVAWIFFYFLLPETQGRTLEDMEELFGNLCWKFDQKKKNENLKGGNVEDTGVMSGAQMYIQDDLHLSDTQVEILVGIINLYSLVGSLAAGRTSDWLGRRSTIVFTAAIFFTGALLMGFATNYAFLMFGRFVAGVGVGYALMIAPVYTAELCSASTRGFLVSFPEVFINGGLLLGYVSNYGFSKLPTHLGWRFMLGIGVVPSIFLAVAVLVMPESPRWLVMQGRLGDAKKVLNKTSDSKEEAEFRLADIKAAAHIPLDCQDDVVAVPKRVSHGSDVWKELFVHPTPSVRHILIACIGIHFFQQSSGIDAVVLYSPRIFEKAGIKSDDQKLLATIAVGFSKTIFVLVATFLLDRVGRRPLLLTSAGGMIASLATLGIALTVIEHSDTKLLWAIGLCICMVLACVAVFSIGMGPIAWVYSSEIFPLKLRAQGTSLGVVTNRVISGTVGMSFISLYKAITIGGAFFLFAGIASVAWIFFYFLLPETQGRTLEEMEVLFGNLCWKFDQKKNENLKGGNVEGEGNGHVQLGARGCI</sequence>
<organism evidence="12 13">
    <name type="scientific">Dillenia turbinata</name>
    <dbReference type="NCBI Taxonomy" id="194707"/>
    <lineage>
        <taxon>Eukaryota</taxon>
        <taxon>Viridiplantae</taxon>
        <taxon>Streptophyta</taxon>
        <taxon>Embryophyta</taxon>
        <taxon>Tracheophyta</taxon>
        <taxon>Spermatophyta</taxon>
        <taxon>Magnoliopsida</taxon>
        <taxon>eudicotyledons</taxon>
        <taxon>Gunneridae</taxon>
        <taxon>Pentapetalae</taxon>
        <taxon>Dilleniales</taxon>
        <taxon>Dilleniaceae</taxon>
        <taxon>Dillenia</taxon>
    </lineage>
</organism>
<feature type="transmembrane region" description="Helical" evidence="10">
    <location>
        <begin position="190"/>
        <end position="213"/>
    </location>
</feature>
<dbReference type="PROSITE" id="PS50850">
    <property type="entry name" value="MFS"/>
    <property type="match status" value="2"/>
</dbReference>
<keyword evidence="4 12" id="KW-0762">Sugar transport</keyword>
<dbReference type="AlphaFoldDB" id="A0AAN8ZQU1"/>
<dbReference type="Pfam" id="PF00083">
    <property type="entry name" value="Sugar_tr"/>
    <property type="match status" value="2"/>
</dbReference>
<dbReference type="FunFam" id="1.20.1250.20:FF:000025">
    <property type="entry name" value="probable polyol transporter 4"/>
    <property type="match status" value="2"/>
</dbReference>
<proteinExistence type="inferred from homology"/>
<feature type="transmembrane region" description="Helical" evidence="10">
    <location>
        <begin position="331"/>
        <end position="352"/>
    </location>
</feature>
<dbReference type="InterPro" id="IPR036259">
    <property type="entry name" value="MFS_trans_sf"/>
</dbReference>
<dbReference type="GO" id="GO:0005351">
    <property type="term" value="F:carbohydrate:proton symporter activity"/>
    <property type="evidence" value="ECO:0007669"/>
    <property type="project" value="InterPro"/>
</dbReference>
<evidence type="ECO:0000256" key="2">
    <source>
        <dbReference type="ARBA" id="ARBA00010992"/>
    </source>
</evidence>
<reference evidence="12 13" key="1">
    <citation type="submission" date="2023-12" db="EMBL/GenBank/DDBJ databases">
        <title>A high-quality genome assembly for Dillenia turbinata (Dilleniales).</title>
        <authorList>
            <person name="Chanderbali A."/>
        </authorList>
    </citation>
    <scope>NUCLEOTIDE SEQUENCE [LARGE SCALE GENOMIC DNA]</scope>
    <source>
        <strain evidence="12">LSX21</strain>
        <tissue evidence="12">Leaf</tissue>
    </source>
</reference>
<dbReference type="InterPro" id="IPR003663">
    <property type="entry name" value="Sugar/inositol_transpt"/>
</dbReference>
<dbReference type="GO" id="GO:0016020">
    <property type="term" value="C:membrane"/>
    <property type="evidence" value="ECO:0007669"/>
    <property type="project" value="UniProtKB-SubCell"/>
</dbReference>
<evidence type="ECO:0000256" key="4">
    <source>
        <dbReference type="ARBA" id="ARBA00022597"/>
    </source>
</evidence>
<accession>A0AAN8ZQU1</accession>
<feature type="transmembrane region" description="Helical" evidence="10">
    <location>
        <begin position="33"/>
        <end position="53"/>
    </location>
</feature>
<evidence type="ECO:0000256" key="10">
    <source>
        <dbReference type="SAM" id="Phobius"/>
    </source>
</evidence>
<evidence type="ECO:0000256" key="9">
    <source>
        <dbReference type="SAM" id="MobiDB-lite"/>
    </source>
</evidence>
<comment type="similarity">
    <text evidence="2">Belongs to the major facilitator superfamily. Sugar transporter (TC 2.A.1.1) family.</text>
</comment>
<dbReference type="InterPro" id="IPR045262">
    <property type="entry name" value="STP/PLT_plant"/>
</dbReference>
<feature type="transmembrane region" description="Helical" evidence="10">
    <location>
        <begin position="463"/>
        <end position="481"/>
    </location>
</feature>
<keyword evidence="3" id="KW-0813">Transport</keyword>
<feature type="transmembrane region" description="Helical" evidence="10">
    <location>
        <begin position="596"/>
        <end position="616"/>
    </location>
</feature>